<sequence length="429" mass="45941">MSAIVDIIAREILDSRGNPTVEADVLLESGVMGRAAVPSGASTGSREAIELRDGDAARYLGKGVLQAVENVNTEISETLIGLDAEEQAFIDRTLIELDGTENKSRLGANATLAVSMAVAKAAAEEAGLPLYRYFGGSGPMAMPVPMMNVINGGAHANNSLDIQECMIMPVSMTSFREALRCGAEIFHHLKKLTDKKGYPTTVGDEGGFAPNVGSTEEALNLIQDAIAAAGYEPGRDVLLALDCAASEFYKDGKYVLAGEGLTLSSEGFADYLATLADRFPIVSIEDGMAENDWAGWKTLTDKLGRRLQLVGDDLFVTNTRILEQGIDQGVANSILIKINQIGTLSETFAAVEMAKRAGYTAVISHRSGETEDSTIADIAVGLNAMQIKTGSLSRSDRISKYNQLLRIEEDLGDTVSYPGRRAFYNLRVR</sequence>
<dbReference type="SFLD" id="SFLDF00002">
    <property type="entry name" value="enolase"/>
    <property type="match status" value="1"/>
</dbReference>
<proteinExistence type="inferred from homology"/>
<keyword evidence="14" id="KW-1185">Reference proteome</keyword>
<comment type="catalytic activity">
    <reaction evidence="10">
        <text>(2R)-2-phosphoglycerate = phosphoenolpyruvate + H2O</text>
        <dbReference type="Rhea" id="RHEA:10164"/>
        <dbReference type="ChEBI" id="CHEBI:15377"/>
        <dbReference type="ChEBI" id="CHEBI:58289"/>
        <dbReference type="ChEBI" id="CHEBI:58702"/>
        <dbReference type="EC" id="4.2.1.11"/>
    </reaction>
</comment>
<evidence type="ECO:0000256" key="3">
    <source>
        <dbReference type="ARBA" id="ARBA00012058"/>
    </source>
</evidence>
<dbReference type="InterPro" id="IPR020810">
    <property type="entry name" value="Enolase_C"/>
</dbReference>
<feature type="domain" description="Enolase N-terminal" evidence="12">
    <location>
        <begin position="4"/>
        <end position="134"/>
    </location>
</feature>
<feature type="binding site" evidence="10">
    <location>
        <position position="285"/>
    </location>
    <ligand>
        <name>Mg(2+)</name>
        <dbReference type="ChEBI" id="CHEBI:18420"/>
    </ligand>
</feature>
<comment type="subcellular location">
    <subcellularLocation>
        <location evidence="10">Cytoplasm</location>
    </subcellularLocation>
    <subcellularLocation>
        <location evidence="10">Secreted</location>
    </subcellularLocation>
    <subcellularLocation>
        <location evidence="10">Cell surface</location>
    </subcellularLocation>
    <text evidence="10">Fractions of enolase are present in both the cytoplasm and on the cell surface.</text>
</comment>
<reference evidence="13" key="1">
    <citation type="submission" date="2019-12" db="EMBL/GenBank/DDBJ databases">
        <title>Comparative genomics gives insights into the taxonomy of the Azoarcus-Aromatoleum group and reveals separate origins of nif in the plant-associated Azoarcus and non-plant-associated Aromatoleum sub-groups.</title>
        <authorList>
            <person name="Lafos M."/>
            <person name="Maluk M."/>
            <person name="Batista M."/>
            <person name="Junghare M."/>
            <person name="Carmona M."/>
            <person name="Faoro H."/>
            <person name="Cruz L.M."/>
            <person name="Battistoni F."/>
            <person name="De Souza E."/>
            <person name="Pedrosa F."/>
            <person name="Chen W.-M."/>
            <person name="Poole P.S."/>
            <person name="Dixon R.A."/>
            <person name="James E.K."/>
        </authorList>
    </citation>
    <scope>NUCLEOTIDE SEQUENCE</scope>
    <source>
        <strain evidence="13">LuFRes1</strain>
    </source>
</reference>
<comment type="cofactor">
    <cofactor evidence="10">
        <name>Mg(2+)</name>
        <dbReference type="ChEBI" id="CHEBI:18420"/>
    </cofactor>
    <text evidence="10">Binds a second Mg(2+) ion via substrate during catalysis.</text>
</comment>
<evidence type="ECO:0000256" key="1">
    <source>
        <dbReference type="ARBA" id="ARBA00005031"/>
    </source>
</evidence>
<dbReference type="PROSITE" id="PS00164">
    <property type="entry name" value="ENOLASE"/>
    <property type="match status" value="1"/>
</dbReference>
<evidence type="ECO:0000313" key="14">
    <source>
        <dbReference type="Proteomes" id="UP000615989"/>
    </source>
</evidence>
<dbReference type="CDD" id="cd03313">
    <property type="entry name" value="enolase"/>
    <property type="match status" value="1"/>
</dbReference>
<feature type="binding site" evidence="10">
    <location>
        <position position="312"/>
    </location>
    <ligand>
        <name>Mg(2+)</name>
        <dbReference type="ChEBI" id="CHEBI:18420"/>
    </ligand>
</feature>
<keyword evidence="6 10" id="KW-0460">Magnesium</keyword>
<evidence type="ECO:0000259" key="11">
    <source>
        <dbReference type="SMART" id="SM01192"/>
    </source>
</evidence>
<dbReference type="InterPro" id="IPR029017">
    <property type="entry name" value="Enolase-like_N"/>
</dbReference>
<dbReference type="InterPro" id="IPR020811">
    <property type="entry name" value="Enolase_N"/>
</dbReference>
<dbReference type="PRINTS" id="PR00148">
    <property type="entry name" value="ENOLASE"/>
</dbReference>
<comment type="pathway">
    <text evidence="1 10">Carbohydrate degradation; glycolysis; pyruvate from D-glyceraldehyde 3-phosphate: step 4/5.</text>
</comment>
<evidence type="ECO:0000256" key="7">
    <source>
        <dbReference type="ARBA" id="ARBA00023152"/>
    </source>
</evidence>
<feature type="binding site" evidence="10">
    <location>
        <position position="163"/>
    </location>
    <ligand>
        <name>(2R)-2-phosphoglycerate</name>
        <dbReference type="ChEBI" id="CHEBI:58289"/>
    </ligand>
</feature>
<dbReference type="EC" id="4.2.1.11" evidence="3 10"/>
<dbReference type="SUPFAM" id="SSF51604">
    <property type="entry name" value="Enolase C-terminal domain-like"/>
    <property type="match status" value="1"/>
</dbReference>
<feature type="active site" description="Proton donor" evidence="10">
    <location>
        <position position="205"/>
    </location>
</feature>
<evidence type="ECO:0000256" key="2">
    <source>
        <dbReference type="ARBA" id="ARBA00009604"/>
    </source>
</evidence>
<name>A0ABX1PRR5_9RHOO</name>
<keyword evidence="7 10" id="KW-0324">Glycolysis</keyword>
<dbReference type="Proteomes" id="UP000615989">
    <property type="component" value="Unassembled WGS sequence"/>
</dbReference>
<dbReference type="GO" id="GO:0004634">
    <property type="term" value="F:phosphopyruvate hydratase activity"/>
    <property type="evidence" value="ECO:0007669"/>
    <property type="project" value="UniProtKB-EC"/>
</dbReference>
<feature type="binding site" evidence="10">
    <location>
        <position position="337"/>
    </location>
    <ligand>
        <name>(2R)-2-phosphoglycerate</name>
        <dbReference type="ChEBI" id="CHEBI:58289"/>
    </ligand>
</feature>
<evidence type="ECO:0000256" key="8">
    <source>
        <dbReference type="ARBA" id="ARBA00023239"/>
    </source>
</evidence>
<evidence type="ECO:0000256" key="10">
    <source>
        <dbReference type="HAMAP-Rule" id="MF_00318"/>
    </source>
</evidence>
<dbReference type="PANTHER" id="PTHR11902:SF1">
    <property type="entry name" value="ENOLASE"/>
    <property type="match status" value="1"/>
</dbReference>
<keyword evidence="8 10" id="KW-0456">Lyase</keyword>
<feature type="binding site" evidence="10">
    <location>
        <position position="388"/>
    </location>
    <ligand>
        <name>(2R)-2-phosphoglycerate</name>
        <dbReference type="ChEBI" id="CHEBI:58289"/>
    </ligand>
</feature>
<dbReference type="PIRSF" id="PIRSF001400">
    <property type="entry name" value="Enolase"/>
    <property type="match status" value="1"/>
</dbReference>
<evidence type="ECO:0000313" key="13">
    <source>
        <dbReference type="EMBL" id="NMG25982.1"/>
    </source>
</evidence>
<dbReference type="SMART" id="SM01193">
    <property type="entry name" value="Enolase_N"/>
    <property type="match status" value="1"/>
</dbReference>
<dbReference type="RefSeq" id="WP_169119322.1">
    <property type="nucleotide sequence ID" value="NZ_WTVG02000039.1"/>
</dbReference>
<organism evidence="13 14">
    <name type="scientific">Aromatoleum anaerobium</name>
    <dbReference type="NCBI Taxonomy" id="182180"/>
    <lineage>
        <taxon>Bacteria</taxon>
        <taxon>Pseudomonadati</taxon>
        <taxon>Pseudomonadota</taxon>
        <taxon>Betaproteobacteria</taxon>
        <taxon>Rhodocyclales</taxon>
        <taxon>Rhodocyclaceae</taxon>
        <taxon>Aromatoleum</taxon>
    </lineage>
</organism>
<keyword evidence="5 10" id="KW-0964">Secreted</keyword>
<dbReference type="SMART" id="SM01192">
    <property type="entry name" value="Enolase_C"/>
    <property type="match status" value="1"/>
</dbReference>
<comment type="function">
    <text evidence="9 10">Catalyzes the reversible conversion of 2-phosphoglycerate (2-PG) into phosphoenolpyruvate (PEP). It is essential for the degradation of carbohydrates via glycolysis.</text>
</comment>
<comment type="caution">
    <text evidence="13">The sequence shown here is derived from an EMBL/GenBank/DDBJ whole genome shotgun (WGS) entry which is preliminary data.</text>
</comment>
<dbReference type="InterPro" id="IPR000941">
    <property type="entry name" value="Enolase"/>
</dbReference>
<dbReference type="Pfam" id="PF03952">
    <property type="entry name" value="Enolase_N"/>
    <property type="match status" value="1"/>
</dbReference>
<evidence type="ECO:0000256" key="6">
    <source>
        <dbReference type="ARBA" id="ARBA00022842"/>
    </source>
</evidence>
<dbReference type="Pfam" id="PF00113">
    <property type="entry name" value="Enolase_C"/>
    <property type="match status" value="1"/>
</dbReference>
<evidence type="ECO:0000256" key="9">
    <source>
        <dbReference type="ARBA" id="ARBA00045763"/>
    </source>
</evidence>
<evidence type="ECO:0000256" key="4">
    <source>
        <dbReference type="ARBA" id="ARBA00017068"/>
    </source>
</evidence>
<dbReference type="InterPro" id="IPR036849">
    <property type="entry name" value="Enolase-like_C_sf"/>
</dbReference>
<dbReference type="SFLD" id="SFLDS00001">
    <property type="entry name" value="Enolase"/>
    <property type="match status" value="1"/>
</dbReference>
<evidence type="ECO:0000259" key="12">
    <source>
        <dbReference type="SMART" id="SM01193"/>
    </source>
</evidence>
<feature type="active site" description="Proton acceptor" evidence="10">
    <location>
        <position position="337"/>
    </location>
</feature>
<feature type="binding site" evidence="10">
    <location>
        <position position="367"/>
    </location>
    <ligand>
        <name>(2R)-2-phosphoglycerate</name>
        <dbReference type="ChEBI" id="CHEBI:58289"/>
    </ligand>
</feature>
<dbReference type="InterPro" id="IPR020809">
    <property type="entry name" value="Enolase_CS"/>
</dbReference>
<feature type="binding site" evidence="10">
    <location>
        <position position="366"/>
    </location>
    <ligand>
        <name>(2R)-2-phosphoglycerate</name>
        <dbReference type="ChEBI" id="CHEBI:58289"/>
    </ligand>
</feature>
<dbReference type="SFLD" id="SFLDG00178">
    <property type="entry name" value="enolase"/>
    <property type="match status" value="1"/>
</dbReference>
<dbReference type="NCBIfam" id="TIGR01060">
    <property type="entry name" value="eno"/>
    <property type="match status" value="1"/>
</dbReference>
<dbReference type="Gene3D" id="3.30.390.10">
    <property type="entry name" value="Enolase-like, N-terminal domain"/>
    <property type="match status" value="1"/>
</dbReference>
<dbReference type="Gene3D" id="3.20.20.120">
    <property type="entry name" value="Enolase-like C-terminal domain"/>
    <property type="match status" value="1"/>
</dbReference>
<gene>
    <name evidence="10" type="primary">eno</name>
    <name evidence="13" type="ORF">GO606_14900</name>
</gene>
<keyword evidence="10" id="KW-0479">Metal-binding</keyword>
<dbReference type="EMBL" id="WTVG01000049">
    <property type="protein sequence ID" value="NMG25982.1"/>
    <property type="molecule type" value="Genomic_DNA"/>
</dbReference>
<feature type="binding site" evidence="10">
    <location>
        <position position="242"/>
    </location>
    <ligand>
        <name>Mg(2+)</name>
        <dbReference type="ChEBI" id="CHEBI:18420"/>
    </ligand>
</feature>
<keyword evidence="10" id="KW-0963">Cytoplasm</keyword>
<evidence type="ECO:0000256" key="5">
    <source>
        <dbReference type="ARBA" id="ARBA00022525"/>
    </source>
</evidence>
<dbReference type="SUPFAM" id="SSF54826">
    <property type="entry name" value="Enolase N-terminal domain-like"/>
    <property type="match status" value="1"/>
</dbReference>
<comment type="similarity">
    <text evidence="2 10">Belongs to the enolase family.</text>
</comment>
<dbReference type="HAMAP" id="MF_00318">
    <property type="entry name" value="Enolase"/>
    <property type="match status" value="1"/>
</dbReference>
<protein>
    <recommendedName>
        <fullName evidence="4 10">Enolase</fullName>
        <ecNumber evidence="3 10">4.2.1.11</ecNumber>
    </recommendedName>
    <alternativeName>
        <fullName evidence="10">2-phospho-D-glycerate hydro-lyase</fullName>
    </alternativeName>
    <alternativeName>
        <fullName evidence="10">2-phosphoglycerate dehydratase</fullName>
    </alternativeName>
</protein>
<accession>A0ABX1PRR5</accession>
<feature type="domain" description="Enolase C-terminal TIM barrel" evidence="11">
    <location>
        <begin position="139"/>
        <end position="425"/>
    </location>
</feature>
<dbReference type="PANTHER" id="PTHR11902">
    <property type="entry name" value="ENOLASE"/>
    <property type="match status" value="1"/>
</dbReference>